<dbReference type="PANTHER" id="PTHR30097">
    <property type="entry name" value="CATION EFFLUX SYSTEM PROTEIN CUSB"/>
    <property type="match status" value="1"/>
</dbReference>
<keyword evidence="2" id="KW-0732">Signal</keyword>
<dbReference type="Gene3D" id="2.40.420.20">
    <property type="match status" value="1"/>
</dbReference>
<evidence type="ECO:0000256" key="2">
    <source>
        <dbReference type="SAM" id="SignalP"/>
    </source>
</evidence>
<keyword evidence="1" id="KW-0813">Transport</keyword>
<dbReference type="InterPro" id="IPR058627">
    <property type="entry name" value="MdtA-like_C"/>
</dbReference>
<proteinExistence type="predicted"/>
<gene>
    <name evidence="4" type="ORF">C3942_14020</name>
</gene>
<organism evidence="4 5">
    <name type="scientific">Solimonas fluminis</name>
    <dbReference type="NCBI Taxonomy" id="2086571"/>
    <lineage>
        <taxon>Bacteria</taxon>
        <taxon>Pseudomonadati</taxon>
        <taxon>Pseudomonadota</taxon>
        <taxon>Gammaproteobacteria</taxon>
        <taxon>Nevskiales</taxon>
        <taxon>Nevskiaceae</taxon>
        <taxon>Solimonas</taxon>
    </lineage>
</organism>
<dbReference type="PANTHER" id="PTHR30097:SF4">
    <property type="entry name" value="SLR6042 PROTEIN"/>
    <property type="match status" value="1"/>
</dbReference>
<dbReference type="EMBL" id="PSNW01000007">
    <property type="protein sequence ID" value="PPE73380.1"/>
    <property type="molecule type" value="Genomic_DNA"/>
</dbReference>
<evidence type="ECO:0000313" key="5">
    <source>
        <dbReference type="Proteomes" id="UP000238220"/>
    </source>
</evidence>
<sequence>MLRAAALLLCLPLLAWAAPGEGVLQLDKAEQRRLQLRTQRADAPPPPLLLPARVVVDPRRHLRVTSIQAGTLEPPPAGFAVAGDAVAAGQLLAWLRPALTAPQRRDLEAERVGVERDLKLGRLQIDRYSIDEAENLDVRLPTPSIQILTDYRIAKARQVELRRALDGRVAIRAPASAIVLRSALRAGRVAGEGETLLELNSSGGMAVELLFDGEDYDSARAESAWTLQGETLALGFLGETLDPASRSRRALYSAGAAAAPLAVGQPLRLGLPRKPQPGGLLPARSIQNRGGRQFVWLHEAAERFVRREVTATVLPDGWARISSGLEPGSRVVVEGAAALSGRGP</sequence>
<feature type="signal peptide" evidence="2">
    <location>
        <begin position="1"/>
        <end position="17"/>
    </location>
</feature>
<dbReference type="Proteomes" id="UP000238220">
    <property type="component" value="Unassembled WGS sequence"/>
</dbReference>
<evidence type="ECO:0000313" key="4">
    <source>
        <dbReference type="EMBL" id="PPE73380.1"/>
    </source>
</evidence>
<feature type="domain" description="Multidrug resistance protein MdtA-like C-terminal permuted SH3" evidence="3">
    <location>
        <begin position="288"/>
        <end position="336"/>
    </location>
</feature>
<dbReference type="AlphaFoldDB" id="A0A2S5TEH4"/>
<feature type="chain" id="PRO_5015453673" description="Multidrug resistance protein MdtA-like C-terminal permuted SH3 domain-containing protein" evidence="2">
    <location>
        <begin position="18"/>
        <end position="344"/>
    </location>
</feature>
<dbReference type="Pfam" id="PF25967">
    <property type="entry name" value="RND-MFP_C"/>
    <property type="match status" value="1"/>
</dbReference>
<accession>A0A2S5TEH4</accession>
<dbReference type="RefSeq" id="WP_104230976.1">
    <property type="nucleotide sequence ID" value="NZ_PSNW01000007.1"/>
</dbReference>
<reference evidence="4 5" key="1">
    <citation type="submission" date="2018-02" db="EMBL/GenBank/DDBJ databases">
        <title>Genome sequencing of Solimonas sp. HR-BB.</title>
        <authorList>
            <person name="Lee Y."/>
            <person name="Jeon C.O."/>
        </authorList>
    </citation>
    <scope>NUCLEOTIDE SEQUENCE [LARGE SCALE GENOMIC DNA]</scope>
    <source>
        <strain evidence="4 5">HR-BB</strain>
    </source>
</reference>
<keyword evidence="5" id="KW-1185">Reference proteome</keyword>
<protein>
    <recommendedName>
        <fullName evidence="3">Multidrug resistance protein MdtA-like C-terminal permuted SH3 domain-containing protein</fullName>
    </recommendedName>
</protein>
<dbReference type="GO" id="GO:0030313">
    <property type="term" value="C:cell envelope"/>
    <property type="evidence" value="ECO:0007669"/>
    <property type="project" value="TreeGrafter"/>
</dbReference>
<name>A0A2S5TEH4_9GAMM</name>
<comment type="caution">
    <text evidence="4">The sequence shown here is derived from an EMBL/GenBank/DDBJ whole genome shotgun (WGS) entry which is preliminary data.</text>
</comment>
<dbReference type="OrthoDB" id="7058021at2"/>
<evidence type="ECO:0000256" key="1">
    <source>
        <dbReference type="ARBA" id="ARBA00022448"/>
    </source>
</evidence>
<dbReference type="GO" id="GO:0060003">
    <property type="term" value="P:copper ion export"/>
    <property type="evidence" value="ECO:0007669"/>
    <property type="project" value="TreeGrafter"/>
</dbReference>
<evidence type="ECO:0000259" key="3">
    <source>
        <dbReference type="Pfam" id="PF25967"/>
    </source>
</evidence>
<dbReference type="InterPro" id="IPR051909">
    <property type="entry name" value="MFP_Cation_Efflux"/>
</dbReference>
<dbReference type="GO" id="GO:0015679">
    <property type="term" value="P:plasma membrane copper ion transport"/>
    <property type="evidence" value="ECO:0007669"/>
    <property type="project" value="TreeGrafter"/>
</dbReference>